<dbReference type="Gene3D" id="3.40.710.10">
    <property type="entry name" value="DD-peptidase/beta-lactamase superfamily"/>
    <property type="match status" value="1"/>
</dbReference>
<feature type="domain" description="Beta-lactamase-related" evidence="1">
    <location>
        <begin position="23"/>
        <end position="338"/>
    </location>
</feature>
<dbReference type="InterPro" id="IPR050491">
    <property type="entry name" value="AmpC-like"/>
</dbReference>
<evidence type="ECO:0000313" key="3">
    <source>
        <dbReference type="Proteomes" id="UP000547674"/>
    </source>
</evidence>
<dbReference type="PANTHER" id="PTHR46825">
    <property type="entry name" value="D-ALANYL-D-ALANINE-CARBOXYPEPTIDASE/ENDOPEPTIDASE AMPH"/>
    <property type="match status" value="1"/>
</dbReference>
<reference evidence="2 3" key="1">
    <citation type="submission" date="2020-03" db="EMBL/GenBank/DDBJ databases">
        <title>Metabolic flexibility allows generalist bacteria to become dominant in a frequently disturbed ecosystem.</title>
        <authorList>
            <person name="Chen Y.-J."/>
            <person name="Leung P.M."/>
            <person name="Bay S.K."/>
            <person name="Hugenholtz P."/>
            <person name="Kessler A.J."/>
            <person name="Shelley G."/>
            <person name="Waite D.W."/>
            <person name="Cook P.L."/>
            <person name="Greening C."/>
        </authorList>
    </citation>
    <scope>NUCLEOTIDE SEQUENCE [LARGE SCALE GENOMIC DNA]</scope>
    <source>
        <strain evidence="2">SS_bin_28</strain>
    </source>
</reference>
<dbReference type="InterPro" id="IPR012338">
    <property type="entry name" value="Beta-lactam/transpept-like"/>
</dbReference>
<accession>A0A7Y2EBU0</accession>
<name>A0A7Y2EBU0_UNCEI</name>
<dbReference type="Proteomes" id="UP000547674">
    <property type="component" value="Unassembled WGS sequence"/>
</dbReference>
<dbReference type="EMBL" id="JABDJR010000604">
    <property type="protein sequence ID" value="NNF08057.1"/>
    <property type="molecule type" value="Genomic_DNA"/>
</dbReference>
<dbReference type="PANTHER" id="PTHR46825:SF9">
    <property type="entry name" value="BETA-LACTAMASE-RELATED DOMAIN-CONTAINING PROTEIN"/>
    <property type="match status" value="1"/>
</dbReference>
<evidence type="ECO:0000313" key="2">
    <source>
        <dbReference type="EMBL" id="NNF08057.1"/>
    </source>
</evidence>
<gene>
    <name evidence="2" type="ORF">HKN21_14940</name>
</gene>
<dbReference type="SUPFAM" id="SSF56601">
    <property type="entry name" value="beta-lactamase/transpeptidase-like"/>
    <property type="match status" value="1"/>
</dbReference>
<dbReference type="InterPro" id="IPR001466">
    <property type="entry name" value="Beta-lactam-related"/>
</dbReference>
<proteinExistence type="predicted"/>
<dbReference type="AlphaFoldDB" id="A0A7Y2EBU0"/>
<sequence length="353" mass="39128">MSLPPVHQELSHQLENSLRSEIDALAKSDRFSGVIRVSSLNTVLFEGAWGFAHRGWKIENTPSTLFRTASVTKIFTAVAILQLVESGKLGLDDSIHSLVSLDGSAIPKSVTIRHLITHTSGIADYFPDDESWPEILNTRPTYTLKSVSDFISLFSDLPPVFEPGARYKYCNAGFILLGRVLETVTGQNYFNVVRDKVFRPAEMPRACSPTLDGIYDGLAEPYEIDKSGTWRKCISQTIPPAPDGGMAATAEEFEQFWRALLGGKLLREDTLKEMLSPHVPMEPGWHYGFGLYIVESKEEPKRFEAHGFDAGVNAFIAHYSEHNIQVSVLSNLDDGAVDPYKMVRATISSALGF</sequence>
<evidence type="ECO:0000259" key="1">
    <source>
        <dbReference type="Pfam" id="PF00144"/>
    </source>
</evidence>
<organism evidence="2 3">
    <name type="scientific">Eiseniibacteriota bacterium</name>
    <dbReference type="NCBI Taxonomy" id="2212470"/>
    <lineage>
        <taxon>Bacteria</taxon>
        <taxon>Candidatus Eiseniibacteriota</taxon>
    </lineage>
</organism>
<comment type="caution">
    <text evidence="2">The sequence shown here is derived from an EMBL/GenBank/DDBJ whole genome shotgun (WGS) entry which is preliminary data.</text>
</comment>
<dbReference type="Pfam" id="PF00144">
    <property type="entry name" value="Beta-lactamase"/>
    <property type="match status" value="1"/>
</dbReference>
<protein>
    <submittedName>
        <fullName evidence="2">Beta-lactamase family protein</fullName>
    </submittedName>
</protein>